<evidence type="ECO:0000256" key="5">
    <source>
        <dbReference type="ARBA" id="ARBA00022927"/>
    </source>
</evidence>
<evidence type="ECO:0000313" key="13">
    <source>
        <dbReference type="Proteomes" id="UP001165289"/>
    </source>
</evidence>
<evidence type="ECO:0000256" key="6">
    <source>
        <dbReference type="ARBA" id="ARBA00023010"/>
    </source>
</evidence>
<evidence type="ECO:0000256" key="3">
    <source>
        <dbReference type="ARBA" id="ARBA00022723"/>
    </source>
</evidence>
<comment type="caution">
    <text evidence="12">The sequence shown here is derived from an EMBL/GenBank/DDBJ whole genome shotgun (WGS) entry which is preliminary data.</text>
</comment>
<dbReference type="GO" id="GO:0005743">
    <property type="term" value="C:mitochondrial inner membrane"/>
    <property type="evidence" value="ECO:0007669"/>
    <property type="project" value="UniProtKB-SubCell"/>
</dbReference>
<evidence type="ECO:0000313" key="12">
    <source>
        <dbReference type="EMBL" id="KAI6649053.1"/>
    </source>
</evidence>
<dbReference type="SUPFAM" id="SSF144122">
    <property type="entry name" value="Tim10-like"/>
    <property type="match status" value="1"/>
</dbReference>
<dbReference type="GO" id="GO:0015031">
    <property type="term" value="P:protein transport"/>
    <property type="evidence" value="ECO:0007669"/>
    <property type="project" value="UniProtKB-KW"/>
</dbReference>
<keyword evidence="10" id="KW-0999">Mitochondrion inner membrane</keyword>
<dbReference type="InterPro" id="IPR035427">
    <property type="entry name" value="Tim10-like_dom_sf"/>
</dbReference>
<feature type="domain" description="Tim10-like" evidence="11">
    <location>
        <begin position="23"/>
        <end position="82"/>
    </location>
</feature>
<keyword evidence="2 10" id="KW-0813">Transport</keyword>
<keyword evidence="3" id="KW-0479">Metal-binding</keyword>
<dbReference type="Gene3D" id="1.10.287.810">
    <property type="entry name" value="Mitochondrial import inner membrane translocase subunit tim13 like domains"/>
    <property type="match status" value="1"/>
</dbReference>
<evidence type="ECO:0000256" key="1">
    <source>
        <dbReference type="ARBA" id="ARBA00006720"/>
    </source>
</evidence>
<protein>
    <recommendedName>
        <fullName evidence="10">Mitochondrial import inner membrane translocase subunit</fullName>
    </recommendedName>
</protein>
<evidence type="ECO:0000256" key="9">
    <source>
        <dbReference type="ARBA" id="ARBA00023186"/>
    </source>
</evidence>
<keyword evidence="13" id="KW-1185">Reference proteome</keyword>
<dbReference type="Pfam" id="PF02953">
    <property type="entry name" value="zf-Tim10_DDP"/>
    <property type="match status" value="1"/>
</dbReference>
<dbReference type="InterPro" id="IPR004217">
    <property type="entry name" value="Tim10-like"/>
</dbReference>
<dbReference type="GO" id="GO:0046872">
    <property type="term" value="F:metal ion binding"/>
    <property type="evidence" value="ECO:0007669"/>
    <property type="project" value="UniProtKB-KW"/>
</dbReference>
<evidence type="ECO:0000256" key="4">
    <source>
        <dbReference type="ARBA" id="ARBA00022833"/>
    </source>
</evidence>
<dbReference type="GO" id="GO:0045039">
    <property type="term" value="P:protein insertion into mitochondrial inner membrane"/>
    <property type="evidence" value="ECO:0007669"/>
    <property type="project" value="UniProtKB-ARBA"/>
</dbReference>
<comment type="subunit">
    <text evidence="10">Heterohexamer.</text>
</comment>
<keyword evidence="8 10" id="KW-1015">Disulfide bond</keyword>
<keyword evidence="4" id="KW-0862">Zinc</keyword>
<sequence>MSDDLSALNNMGSAERAKVMESLRDQMIIQNFQMLYEKMVEKCFTKCITKPSSSLDRYEMRCLELCMDRYTDSWNLISRAYTDRIGSQIGLGHNK</sequence>
<evidence type="ECO:0000256" key="2">
    <source>
        <dbReference type="ARBA" id="ARBA00022448"/>
    </source>
</evidence>
<keyword evidence="10" id="KW-0472">Membrane</keyword>
<comment type="similarity">
    <text evidence="1 10">Belongs to the small Tim family.</text>
</comment>
<comment type="domain">
    <text evidence="10">The twin CX3C motif contains 4 conserved Cys residues that form 2 disulfide bonds in the mitochondrial intermembrane space.</text>
</comment>
<evidence type="ECO:0000256" key="7">
    <source>
        <dbReference type="ARBA" id="ARBA00023128"/>
    </source>
</evidence>
<dbReference type="FunFam" id="1.10.287.810:FF:000001">
    <property type="entry name" value="mitochondrial import inner membrane translocase subunit TIM13"/>
    <property type="match status" value="1"/>
</dbReference>
<gene>
    <name evidence="12" type="ORF">LOD99_6775</name>
</gene>
<keyword evidence="7 10" id="KW-0496">Mitochondrion</keyword>
<accession>A0AAV7JJP8</accession>
<evidence type="ECO:0000256" key="10">
    <source>
        <dbReference type="RuleBase" id="RU367043"/>
    </source>
</evidence>
<comment type="function">
    <text evidence="10">Mitochondrial intermembrane chaperone that participates in the import and insertion of some multi-pass transmembrane proteins into the mitochondrial inner membrane. Also required for the transfer of beta-barrel precursors from the TOM complex to the sorting and assembly machinery (SAM complex) of the outer membrane. Acts as a chaperone-like protein that protects the hydrophobic precursors from aggregation and guide them through the mitochondrial intermembrane space.</text>
</comment>
<name>A0AAV7JJP8_9METZ</name>
<dbReference type="EMBL" id="JAKMXF010000322">
    <property type="protein sequence ID" value="KAI6649053.1"/>
    <property type="molecule type" value="Genomic_DNA"/>
</dbReference>
<reference evidence="12 13" key="1">
    <citation type="journal article" date="2023" name="BMC Biol.">
        <title>The compact genome of the sponge Oopsacas minuta (Hexactinellida) is lacking key metazoan core genes.</title>
        <authorList>
            <person name="Santini S."/>
            <person name="Schenkelaars Q."/>
            <person name="Jourda C."/>
            <person name="Duchesne M."/>
            <person name="Belahbib H."/>
            <person name="Rocher C."/>
            <person name="Selva M."/>
            <person name="Riesgo A."/>
            <person name="Vervoort M."/>
            <person name="Leys S.P."/>
            <person name="Kodjabachian L."/>
            <person name="Le Bivic A."/>
            <person name="Borchiellini C."/>
            <person name="Claverie J.M."/>
            <person name="Renard E."/>
        </authorList>
    </citation>
    <scope>NUCLEOTIDE SEQUENCE [LARGE SCALE GENOMIC DNA]</scope>
    <source>
        <strain evidence="12">SPO-2</strain>
    </source>
</reference>
<dbReference type="Proteomes" id="UP001165289">
    <property type="component" value="Unassembled WGS sequence"/>
</dbReference>
<dbReference type="GO" id="GO:0042719">
    <property type="term" value="C:mitochondrial intermembrane space chaperone complex"/>
    <property type="evidence" value="ECO:0007669"/>
    <property type="project" value="UniProtKB-ARBA"/>
</dbReference>
<proteinExistence type="inferred from homology"/>
<evidence type="ECO:0000256" key="8">
    <source>
        <dbReference type="ARBA" id="ARBA00023157"/>
    </source>
</evidence>
<comment type="subcellular location">
    <subcellularLocation>
        <location evidence="10">Mitochondrion inner membrane</location>
        <topology evidence="10">Peripheral membrane protein</topology>
        <orientation evidence="10">Intermembrane side</orientation>
    </subcellularLocation>
</comment>
<keyword evidence="9 10" id="KW-0143">Chaperone</keyword>
<evidence type="ECO:0000259" key="11">
    <source>
        <dbReference type="Pfam" id="PF02953"/>
    </source>
</evidence>
<organism evidence="12 13">
    <name type="scientific">Oopsacas minuta</name>
    <dbReference type="NCBI Taxonomy" id="111878"/>
    <lineage>
        <taxon>Eukaryota</taxon>
        <taxon>Metazoa</taxon>
        <taxon>Porifera</taxon>
        <taxon>Hexactinellida</taxon>
        <taxon>Hexasterophora</taxon>
        <taxon>Lyssacinosida</taxon>
        <taxon>Leucopsacidae</taxon>
        <taxon>Oopsacas</taxon>
    </lineage>
</organism>
<dbReference type="AlphaFoldDB" id="A0AAV7JJP8"/>
<keyword evidence="6 10" id="KW-0811">Translocation</keyword>
<keyword evidence="5 10" id="KW-0653">Protein transport</keyword>